<organism evidence="9 10">
    <name type="scientific">Microbacterium azadirachtae</name>
    <dbReference type="NCBI Taxonomy" id="582680"/>
    <lineage>
        <taxon>Bacteria</taxon>
        <taxon>Bacillati</taxon>
        <taxon>Actinomycetota</taxon>
        <taxon>Actinomycetes</taxon>
        <taxon>Micrococcales</taxon>
        <taxon>Microbacteriaceae</taxon>
        <taxon>Microbacterium</taxon>
    </lineage>
</organism>
<gene>
    <name evidence="9" type="ORF">RS86_02708</name>
</gene>
<evidence type="ECO:0000256" key="5">
    <source>
        <dbReference type="ARBA" id="ARBA00022989"/>
    </source>
</evidence>
<feature type="transmembrane region" description="Helical" evidence="7">
    <location>
        <begin position="191"/>
        <end position="214"/>
    </location>
</feature>
<feature type="transmembrane region" description="Helical" evidence="7">
    <location>
        <begin position="55"/>
        <end position="73"/>
    </location>
</feature>
<dbReference type="GO" id="GO:0022857">
    <property type="term" value="F:transmembrane transporter activity"/>
    <property type="evidence" value="ECO:0007669"/>
    <property type="project" value="InterPro"/>
</dbReference>
<feature type="transmembrane region" description="Helical" evidence="7">
    <location>
        <begin position="85"/>
        <end position="107"/>
    </location>
</feature>
<name>A0A0F0LL48_9MICO</name>
<evidence type="ECO:0000256" key="6">
    <source>
        <dbReference type="ARBA" id="ARBA00023136"/>
    </source>
</evidence>
<keyword evidence="5 7" id="KW-1133">Transmembrane helix</keyword>
<dbReference type="CDD" id="cd06173">
    <property type="entry name" value="MFS_MefA_like"/>
    <property type="match status" value="1"/>
</dbReference>
<dbReference type="GO" id="GO:0005886">
    <property type="term" value="C:plasma membrane"/>
    <property type="evidence" value="ECO:0007669"/>
    <property type="project" value="UniProtKB-SubCell"/>
</dbReference>
<dbReference type="Pfam" id="PF05977">
    <property type="entry name" value="MFS_3"/>
    <property type="match status" value="1"/>
</dbReference>
<keyword evidence="10" id="KW-1185">Reference proteome</keyword>
<dbReference type="Proteomes" id="UP000033740">
    <property type="component" value="Unassembled WGS sequence"/>
</dbReference>
<evidence type="ECO:0000259" key="8">
    <source>
        <dbReference type="PROSITE" id="PS50850"/>
    </source>
</evidence>
<proteinExistence type="predicted"/>
<keyword evidence="2" id="KW-0813">Transport</keyword>
<dbReference type="AlphaFoldDB" id="A0A0F0LL48"/>
<feature type="transmembrane region" description="Helical" evidence="7">
    <location>
        <begin position="220"/>
        <end position="243"/>
    </location>
</feature>
<keyword evidence="3" id="KW-1003">Cell membrane</keyword>
<accession>A0A0F0LL48</accession>
<evidence type="ECO:0000256" key="4">
    <source>
        <dbReference type="ARBA" id="ARBA00022692"/>
    </source>
</evidence>
<evidence type="ECO:0000256" key="2">
    <source>
        <dbReference type="ARBA" id="ARBA00022448"/>
    </source>
</evidence>
<protein>
    <submittedName>
        <fullName evidence="9">Enterobactin exporter EntS</fullName>
    </submittedName>
</protein>
<feature type="transmembrane region" description="Helical" evidence="7">
    <location>
        <begin position="119"/>
        <end position="140"/>
    </location>
</feature>
<keyword evidence="4 7" id="KW-0812">Transmembrane</keyword>
<dbReference type="PANTHER" id="PTHR23513:SF11">
    <property type="entry name" value="STAPHYLOFERRIN A TRANSPORTER"/>
    <property type="match status" value="1"/>
</dbReference>
<evidence type="ECO:0000313" key="10">
    <source>
        <dbReference type="Proteomes" id="UP000033740"/>
    </source>
</evidence>
<dbReference type="PANTHER" id="PTHR23513">
    <property type="entry name" value="INTEGRAL MEMBRANE EFFLUX PROTEIN-RELATED"/>
    <property type="match status" value="1"/>
</dbReference>
<dbReference type="PATRIC" id="fig|582680.6.peg.2777"/>
<comment type="caution">
    <text evidence="9">The sequence shown here is derived from an EMBL/GenBank/DDBJ whole genome shotgun (WGS) entry which is preliminary data.</text>
</comment>
<feature type="domain" description="Major facilitator superfamily (MFS) profile" evidence="8">
    <location>
        <begin position="47"/>
        <end position="437"/>
    </location>
</feature>
<keyword evidence="6 7" id="KW-0472">Membrane</keyword>
<dbReference type="InterPro" id="IPR020846">
    <property type="entry name" value="MFS_dom"/>
</dbReference>
<feature type="transmembrane region" description="Helical" evidence="7">
    <location>
        <begin position="386"/>
        <end position="407"/>
    </location>
</feature>
<evidence type="ECO:0000256" key="1">
    <source>
        <dbReference type="ARBA" id="ARBA00004651"/>
    </source>
</evidence>
<reference evidence="9 10" key="1">
    <citation type="submission" date="2015-02" db="EMBL/GenBank/DDBJ databases">
        <title>Draft genome sequences of ten Microbacterium spp. with emphasis on heavy metal contaminated environments.</title>
        <authorList>
            <person name="Corretto E."/>
        </authorList>
    </citation>
    <scope>NUCLEOTIDE SEQUENCE [LARGE SCALE GENOMIC DNA]</scope>
    <source>
        <strain evidence="9 10">ARN176</strain>
    </source>
</reference>
<sequence length="447" mass="46128">MSIIIVSDRAILRSVEVMSSVSAVDHPITEPLPVLATRPTFRATFAALQEANFRLYFAGLAATSAAGWLARLATDSLMIELTGDVGLVALVVASQLLPSIVLGPWGGVLSDRFAPRRTVVLTQLVVVLAALCLGVPAILGTAGVPLIVASSLLLGVAAAFEAPARAVLLVQVVGTRALPNAMSLNAAVQQLAGILGALLTAGLVAIIGSGWALVAAPVGPLAGIVMLLGIRRSALHPAIKVAARRGQIREAIRYVRRKPEIRTALLLISSLAFFALTASILMAWSANERYGLGTLGYTLFQTASAVGALLGSLLAARRRQLRLRDSALLLAGSGVVWACSGLAPFAGLFVVGLVASMLMRTAFMIGNDSLTQLSANGAIRGRVVSLYVVCMTGMQAAGALAAGWAVHALGGEITFLLAGGAPALIALTVVLVHTFRGRARRSVAYGA</sequence>
<dbReference type="InterPro" id="IPR036259">
    <property type="entry name" value="MFS_trans_sf"/>
</dbReference>
<dbReference type="SUPFAM" id="SSF103473">
    <property type="entry name" value="MFS general substrate transporter"/>
    <property type="match status" value="1"/>
</dbReference>
<dbReference type="STRING" id="582680.RS86_02708"/>
<feature type="transmembrane region" description="Helical" evidence="7">
    <location>
        <begin position="413"/>
        <end position="432"/>
    </location>
</feature>
<evidence type="ECO:0000256" key="7">
    <source>
        <dbReference type="SAM" id="Phobius"/>
    </source>
</evidence>
<evidence type="ECO:0000256" key="3">
    <source>
        <dbReference type="ARBA" id="ARBA00022475"/>
    </source>
</evidence>
<feature type="transmembrane region" description="Helical" evidence="7">
    <location>
        <begin position="146"/>
        <end position="170"/>
    </location>
</feature>
<dbReference type="PROSITE" id="PS50850">
    <property type="entry name" value="MFS"/>
    <property type="match status" value="1"/>
</dbReference>
<dbReference type="EMBL" id="JYIX01000037">
    <property type="protein sequence ID" value="KJL32236.1"/>
    <property type="molecule type" value="Genomic_DNA"/>
</dbReference>
<comment type="subcellular location">
    <subcellularLocation>
        <location evidence="1">Cell membrane</location>
        <topology evidence="1">Multi-pass membrane protein</topology>
    </subcellularLocation>
</comment>
<feature type="transmembrane region" description="Helical" evidence="7">
    <location>
        <begin position="264"/>
        <end position="284"/>
    </location>
</feature>
<evidence type="ECO:0000313" key="9">
    <source>
        <dbReference type="EMBL" id="KJL32236.1"/>
    </source>
</evidence>
<dbReference type="Gene3D" id="1.20.1250.20">
    <property type="entry name" value="MFS general substrate transporter like domains"/>
    <property type="match status" value="1"/>
</dbReference>
<dbReference type="InterPro" id="IPR010290">
    <property type="entry name" value="TM_effector"/>
</dbReference>